<evidence type="ECO:0000256" key="10">
    <source>
        <dbReference type="ARBA" id="ARBA00023242"/>
    </source>
</evidence>
<evidence type="ECO:0000256" key="3">
    <source>
        <dbReference type="ARBA" id="ARBA00022723"/>
    </source>
</evidence>
<dbReference type="SMART" id="SM00401">
    <property type="entry name" value="ZnF_GATA"/>
    <property type="match status" value="1"/>
</dbReference>
<feature type="compositionally biased region" description="Low complexity" evidence="13">
    <location>
        <begin position="78"/>
        <end position="99"/>
    </location>
</feature>
<dbReference type="PROSITE" id="PS50114">
    <property type="entry name" value="GATA_ZN_FINGER_2"/>
    <property type="match status" value="1"/>
</dbReference>
<feature type="region of interest" description="Disordered" evidence="13">
    <location>
        <begin position="226"/>
        <end position="249"/>
    </location>
</feature>
<evidence type="ECO:0000256" key="2">
    <source>
        <dbReference type="ARBA" id="ARBA00005694"/>
    </source>
</evidence>
<dbReference type="EMBL" id="SZYD01000015">
    <property type="protein sequence ID" value="KAD3642084.1"/>
    <property type="molecule type" value="Genomic_DNA"/>
</dbReference>
<comment type="function">
    <text evidence="11">Transcriptional activator that specifically binds 5'-GATA-3' or 5'-GAT-3' motifs within gene promoters.</text>
</comment>
<evidence type="ECO:0000256" key="9">
    <source>
        <dbReference type="ARBA" id="ARBA00023163"/>
    </source>
</evidence>
<evidence type="ECO:0000256" key="12">
    <source>
        <dbReference type="PROSITE-ProRule" id="PRU00094"/>
    </source>
</evidence>
<keyword evidence="5" id="KW-0862">Zinc</keyword>
<keyword evidence="9 11" id="KW-0804">Transcription</keyword>
<dbReference type="GO" id="GO:0030154">
    <property type="term" value="P:cell differentiation"/>
    <property type="evidence" value="ECO:0007669"/>
    <property type="project" value="TreeGrafter"/>
</dbReference>
<sequence length="330" mass="36606">MECIEARALKSSFLLEIIGMELTQQDPFDDFWCVAGISSVVNVSSDEFSVDDLLDLSDKDFSNPGEGSFEESSEEDFASVSSQDNDSSSMNSSSFSSSGDLVSLTADQLAVPIDDMENLEWLSQIVDDSVPELSILFPPVKLKDGAGRIMNRFEPALKASPPGFPFLELPYLIPRKCRTERSRKPRQIWSAGSLTELPSSSSSSHGSSINSPLLFRIPVYSTEISEKQPAAKRQRKSLACQNGNGSRESLSQRRCTHCEAQKTPQWRSGPLGPKTLCNACGVRFKSGRLYPEYRPACSPTFSGDIHSNSHRKVLELRKKEMKVRIKIEHN</sequence>
<evidence type="ECO:0000256" key="1">
    <source>
        <dbReference type="ARBA" id="ARBA00004123"/>
    </source>
</evidence>
<gene>
    <name evidence="15" type="ORF">E3N88_31308</name>
</gene>
<evidence type="ECO:0000313" key="16">
    <source>
        <dbReference type="Proteomes" id="UP000326396"/>
    </source>
</evidence>
<keyword evidence="7 11" id="KW-0238">DNA-binding</keyword>
<evidence type="ECO:0000256" key="8">
    <source>
        <dbReference type="ARBA" id="ARBA00023159"/>
    </source>
</evidence>
<dbReference type="PROSITE" id="PS00344">
    <property type="entry name" value="GATA_ZN_FINGER_1"/>
    <property type="match status" value="1"/>
</dbReference>
<dbReference type="InterPro" id="IPR000679">
    <property type="entry name" value="Znf_GATA"/>
</dbReference>
<dbReference type="GO" id="GO:0008270">
    <property type="term" value="F:zinc ion binding"/>
    <property type="evidence" value="ECO:0007669"/>
    <property type="project" value="UniProtKB-KW"/>
</dbReference>
<keyword evidence="10 11" id="KW-0539">Nucleus</keyword>
<dbReference type="PIRSF" id="PIRSF016992">
    <property type="entry name" value="TF_GATA_plant"/>
    <property type="match status" value="1"/>
</dbReference>
<dbReference type="GO" id="GO:0005634">
    <property type="term" value="C:nucleus"/>
    <property type="evidence" value="ECO:0007669"/>
    <property type="project" value="UniProtKB-SubCell"/>
</dbReference>
<comment type="caution">
    <text evidence="15">The sequence shown here is derived from an EMBL/GenBank/DDBJ whole genome shotgun (WGS) entry which is preliminary data.</text>
</comment>
<evidence type="ECO:0000256" key="11">
    <source>
        <dbReference type="PIRNR" id="PIRNR016992"/>
    </source>
</evidence>
<feature type="domain" description="GATA-type" evidence="14">
    <location>
        <begin position="249"/>
        <end position="285"/>
    </location>
</feature>
<dbReference type="SUPFAM" id="SSF57716">
    <property type="entry name" value="Glucocorticoid receptor-like (DNA-binding domain)"/>
    <property type="match status" value="1"/>
</dbReference>
<proteinExistence type="inferred from homology"/>
<dbReference type="InterPro" id="IPR016679">
    <property type="entry name" value="TF_GATA_pln"/>
</dbReference>
<dbReference type="CDD" id="cd00202">
    <property type="entry name" value="ZnF_GATA"/>
    <property type="match status" value="1"/>
</dbReference>
<evidence type="ECO:0000259" key="14">
    <source>
        <dbReference type="PROSITE" id="PS50114"/>
    </source>
</evidence>
<name>A0A5N6MS06_9ASTR</name>
<keyword evidence="3" id="KW-0479">Metal-binding</keyword>
<dbReference type="OrthoDB" id="2162994at2759"/>
<dbReference type="FunFam" id="3.30.50.10:FF:000018">
    <property type="entry name" value="GATA transcription factor"/>
    <property type="match status" value="1"/>
</dbReference>
<dbReference type="Pfam" id="PF00320">
    <property type="entry name" value="GATA"/>
    <property type="match status" value="1"/>
</dbReference>
<dbReference type="InterPro" id="IPR013088">
    <property type="entry name" value="Znf_NHR/GATA"/>
</dbReference>
<dbReference type="AlphaFoldDB" id="A0A5N6MS06"/>
<dbReference type="PANTHER" id="PTHR45658">
    <property type="entry name" value="GATA TRANSCRIPTION FACTOR"/>
    <property type="match status" value="1"/>
</dbReference>
<dbReference type="PANTHER" id="PTHR45658:SF41">
    <property type="entry name" value="GATA TRANSCRIPTION FACTOR 3"/>
    <property type="match status" value="1"/>
</dbReference>
<evidence type="ECO:0000256" key="4">
    <source>
        <dbReference type="ARBA" id="ARBA00022771"/>
    </source>
</evidence>
<feature type="compositionally biased region" description="Acidic residues" evidence="13">
    <location>
        <begin position="68"/>
        <end position="77"/>
    </location>
</feature>
<reference evidence="15 16" key="1">
    <citation type="submission" date="2019-05" db="EMBL/GenBank/DDBJ databases">
        <title>Mikania micrantha, genome provides insights into the molecular mechanism of rapid growth.</title>
        <authorList>
            <person name="Liu B."/>
        </authorList>
    </citation>
    <scope>NUCLEOTIDE SEQUENCE [LARGE SCALE GENOMIC DNA]</scope>
    <source>
        <strain evidence="15">NLD-2019</strain>
        <tissue evidence="15">Leaf</tissue>
    </source>
</reference>
<keyword evidence="16" id="KW-1185">Reference proteome</keyword>
<protein>
    <recommendedName>
        <fullName evidence="11">GATA transcription factor</fullName>
    </recommendedName>
</protein>
<evidence type="ECO:0000313" key="15">
    <source>
        <dbReference type="EMBL" id="KAD3642084.1"/>
    </source>
</evidence>
<accession>A0A5N6MS06</accession>
<organism evidence="15 16">
    <name type="scientific">Mikania micrantha</name>
    <name type="common">bitter vine</name>
    <dbReference type="NCBI Taxonomy" id="192012"/>
    <lineage>
        <taxon>Eukaryota</taxon>
        <taxon>Viridiplantae</taxon>
        <taxon>Streptophyta</taxon>
        <taxon>Embryophyta</taxon>
        <taxon>Tracheophyta</taxon>
        <taxon>Spermatophyta</taxon>
        <taxon>Magnoliopsida</taxon>
        <taxon>eudicotyledons</taxon>
        <taxon>Gunneridae</taxon>
        <taxon>Pentapetalae</taxon>
        <taxon>asterids</taxon>
        <taxon>campanulids</taxon>
        <taxon>Asterales</taxon>
        <taxon>Asteraceae</taxon>
        <taxon>Asteroideae</taxon>
        <taxon>Heliantheae alliance</taxon>
        <taxon>Eupatorieae</taxon>
        <taxon>Mikania</taxon>
    </lineage>
</organism>
<evidence type="ECO:0000256" key="5">
    <source>
        <dbReference type="ARBA" id="ARBA00022833"/>
    </source>
</evidence>
<dbReference type="InterPro" id="IPR051140">
    <property type="entry name" value="GATA_TF"/>
</dbReference>
<keyword evidence="6 11" id="KW-0805">Transcription regulation</keyword>
<comment type="similarity">
    <text evidence="2 11">Belongs to the type IV zinc-finger family. Class A subfamily.</text>
</comment>
<dbReference type="Gene3D" id="3.30.50.10">
    <property type="entry name" value="Erythroid Transcription Factor GATA-1, subunit A"/>
    <property type="match status" value="1"/>
</dbReference>
<keyword evidence="8 11" id="KW-0010">Activator</keyword>
<comment type="subcellular location">
    <subcellularLocation>
        <location evidence="1 11">Nucleus</location>
    </subcellularLocation>
</comment>
<evidence type="ECO:0000256" key="13">
    <source>
        <dbReference type="SAM" id="MobiDB-lite"/>
    </source>
</evidence>
<dbReference type="GO" id="GO:0043565">
    <property type="term" value="F:sequence-specific DNA binding"/>
    <property type="evidence" value="ECO:0007669"/>
    <property type="project" value="InterPro"/>
</dbReference>
<dbReference type="GO" id="GO:0045893">
    <property type="term" value="P:positive regulation of DNA-templated transcription"/>
    <property type="evidence" value="ECO:0007669"/>
    <property type="project" value="InterPro"/>
</dbReference>
<feature type="region of interest" description="Disordered" evidence="13">
    <location>
        <begin position="64"/>
        <end position="99"/>
    </location>
</feature>
<evidence type="ECO:0000256" key="7">
    <source>
        <dbReference type="ARBA" id="ARBA00023125"/>
    </source>
</evidence>
<dbReference type="Proteomes" id="UP000326396">
    <property type="component" value="Linkage Group LG5"/>
</dbReference>
<keyword evidence="4 12" id="KW-0863">Zinc-finger</keyword>
<feature type="compositionally biased region" description="Polar residues" evidence="13">
    <location>
        <begin position="239"/>
        <end position="249"/>
    </location>
</feature>
<evidence type="ECO:0000256" key="6">
    <source>
        <dbReference type="ARBA" id="ARBA00023015"/>
    </source>
</evidence>